<protein>
    <recommendedName>
        <fullName evidence="1">Tudor domain-containing protein</fullName>
    </recommendedName>
</protein>
<dbReference type="InterPro" id="IPR050621">
    <property type="entry name" value="Tudor_domain_containing"/>
</dbReference>
<dbReference type="PANTHER" id="PTHR22948:SF29">
    <property type="entry name" value="FI02030P-RELATED"/>
    <property type="match status" value="1"/>
</dbReference>
<dbReference type="PANTHER" id="PTHR22948">
    <property type="entry name" value="TUDOR DOMAIN CONTAINING PROTEIN"/>
    <property type="match status" value="1"/>
</dbReference>
<dbReference type="Gene3D" id="2.40.50.90">
    <property type="match status" value="1"/>
</dbReference>
<feature type="domain" description="Tudor" evidence="1">
    <location>
        <begin position="160"/>
        <end position="215"/>
    </location>
</feature>
<organism evidence="2">
    <name type="scientific">Timema bartmani</name>
    <dbReference type="NCBI Taxonomy" id="61472"/>
    <lineage>
        <taxon>Eukaryota</taxon>
        <taxon>Metazoa</taxon>
        <taxon>Ecdysozoa</taxon>
        <taxon>Arthropoda</taxon>
        <taxon>Hexapoda</taxon>
        <taxon>Insecta</taxon>
        <taxon>Pterygota</taxon>
        <taxon>Neoptera</taxon>
        <taxon>Polyneoptera</taxon>
        <taxon>Phasmatodea</taxon>
        <taxon>Timematodea</taxon>
        <taxon>Timematoidea</taxon>
        <taxon>Timematidae</taxon>
        <taxon>Timema</taxon>
    </lineage>
</organism>
<dbReference type="InterPro" id="IPR035437">
    <property type="entry name" value="SNase_OB-fold_sf"/>
</dbReference>
<dbReference type="Pfam" id="PF00567">
    <property type="entry name" value="TUDOR"/>
    <property type="match status" value="2"/>
</dbReference>
<gene>
    <name evidence="2" type="ORF">TBIB3V08_LOCUS7325</name>
</gene>
<dbReference type="Gene3D" id="2.30.30.140">
    <property type="match status" value="2"/>
</dbReference>
<dbReference type="PROSITE" id="PS50304">
    <property type="entry name" value="TUDOR"/>
    <property type="match status" value="1"/>
</dbReference>
<dbReference type="EMBL" id="OD567000">
    <property type="protein sequence ID" value="CAD7444961.1"/>
    <property type="molecule type" value="Genomic_DNA"/>
</dbReference>
<evidence type="ECO:0000313" key="2">
    <source>
        <dbReference type="EMBL" id="CAD7444961.1"/>
    </source>
</evidence>
<dbReference type="SMART" id="SM00333">
    <property type="entry name" value="TUDOR"/>
    <property type="match status" value="2"/>
</dbReference>
<evidence type="ECO:0000259" key="1">
    <source>
        <dbReference type="PROSITE" id="PS50304"/>
    </source>
</evidence>
<dbReference type="CDD" id="cd20379">
    <property type="entry name" value="Tudor_dTUD-like"/>
    <property type="match status" value="1"/>
</dbReference>
<proteinExistence type="predicted"/>
<dbReference type="AlphaFoldDB" id="A0A7R9F1M7"/>
<name>A0A7R9F1M7_9NEOP</name>
<dbReference type="GO" id="GO:0005737">
    <property type="term" value="C:cytoplasm"/>
    <property type="evidence" value="ECO:0007669"/>
    <property type="project" value="UniProtKB-ARBA"/>
</dbReference>
<accession>A0A7R9F1M7</accession>
<sequence>MNEMVLDLRYRARVKTLTPLLKIFYVDYGNTLDISQCELKSLPPMSSLADIPAMTSGDIAYVQVKEADPEIHPKDAQTNVQQEIAPILVTDQPTEPTVEVPAAMVAIETVQNLPDTFTQVKVSYKNGLTNYWVRLVEQDEIFRRILVELNHAEDDVLIKNPKVGTLVSAYFDGCWCRARVKAVEPHLIVHYIDFGNTEVTTLNNLRPLPETLVQDPDLDRRFCKQGVYHPRKSGKTGINREFELIGKKRE</sequence>
<dbReference type="InterPro" id="IPR002999">
    <property type="entry name" value="Tudor"/>
</dbReference>
<dbReference type="SUPFAM" id="SSF63748">
    <property type="entry name" value="Tudor/PWWP/MBT"/>
    <property type="match status" value="1"/>
</dbReference>
<dbReference type="FunFam" id="2.30.30.140:FF:000018">
    <property type="entry name" value="Serine/threonine-protein kinase 31"/>
    <property type="match status" value="1"/>
</dbReference>
<reference evidence="2" key="1">
    <citation type="submission" date="2020-11" db="EMBL/GenBank/DDBJ databases">
        <authorList>
            <person name="Tran Van P."/>
        </authorList>
    </citation>
    <scope>NUCLEOTIDE SEQUENCE</scope>
</reference>